<keyword evidence="1" id="KW-0472">Membrane</keyword>
<dbReference type="EMBL" id="CP029078">
    <property type="protein sequence ID" value="QCN89702.1"/>
    <property type="molecule type" value="Genomic_DNA"/>
</dbReference>
<reference evidence="2 4" key="2">
    <citation type="submission" date="2018-12" db="EMBL/GenBank/DDBJ databases">
        <title>Streptomyces griseoviridis F1-27 complete genome.</title>
        <authorList>
            <person name="Mariita R.M."/>
            <person name="Sello J.K."/>
        </authorList>
    </citation>
    <scope>NUCLEOTIDE SEQUENCE [LARGE SCALE GENOMIC DNA]</scope>
    <source>
        <strain evidence="2 4">F1-27</strain>
    </source>
</reference>
<organism evidence="2 4">
    <name type="scientific">Streptomyces griseoviridis</name>
    <dbReference type="NCBI Taxonomy" id="45398"/>
    <lineage>
        <taxon>Bacteria</taxon>
        <taxon>Bacillati</taxon>
        <taxon>Actinomycetota</taxon>
        <taxon>Actinomycetes</taxon>
        <taxon>Kitasatosporales</taxon>
        <taxon>Streptomycetaceae</taxon>
        <taxon>Streptomyces</taxon>
    </lineage>
</organism>
<evidence type="ECO:0000256" key="1">
    <source>
        <dbReference type="SAM" id="Phobius"/>
    </source>
</evidence>
<reference evidence="3 5" key="1">
    <citation type="submission" date="2018-04" db="EMBL/GenBank/DDBJ databases">
        <title>Complete genome sequences of Streptomyces griseoviridis K61 and characterization of antagonistic properties of biological control agents.</title>
        <authorList>
            <person name="Mariita R.M."/>
            <person name="Sello J.K."/>
        </authorList>
    </citation>
    <scope>NUCLEOTIDE SEQUENCE [LARGE SCALE GENOMIC DNA]</scope>
    <source>
        <strain evidence="3 5">K61</strain>
    </source>
</reference>
<evidence type="ECO:0000313" key="5">
    <source>
        <dbReference type="Proteomes" id="UP000501753"/>
    </source>
</evidence>
<feature type="transmembrane region" description="Helical" evidence="1">
    <location>
        <begin position="91"/>
        <end position="114"/>
    </location>
</feature>
<dbReference type="Proteomes" id="UP000501753">
    <property type="component" value="Chromosome"/>
</dbReference>
<evidence type="ECO:0008006" key="6">
    <source>
        <dbReference type="Google" id="ProtNLM"/>
    </source>
</evidence>
<feature type="transmembrane region" description="Helical" evidence="1">
    <location>
        <begin position="134"/>
        <end position="156"/>
    </location>
</feature>
<keyword evidence="1" id="KW-1133">Transmembrane helix</keyword>
<dbReference type="AlphaFoldDB" id="A0A3S9Z6M7"/>
<dbReference type="Proteomes" id="UP000271291">
    <property type="component" value="Chromosome"/>
</dbReference>
<keyword evidence="1" id="KW-0812">Transmembrane</keyword>
<proteinExistence type="predicted"/>
<dbReference type="RefSeq" id="WP_127176355.1">
    <property type="nucleotide sequence ID" value="NZ_CP029078.1"/>
</dbReference>
<sequence length="213" mass="22521">MPTTSGIWPQDRADFVDLLHRALDDRDVRDALRADPSGESALRLRARALAAADEIAAAADEEYRVYLAVRATAREPRSSAGSAGSAGSTGWLLLAVLAPSVSAAAGVVLLLIGYGVGLWGLAPEFAASVRTAGWLLTGFAAVTAAAGLLALLVTAVRGQGPRRPRRSTVADAADAEAARQRWRRALLERGLRPYLRRHLPDTPAPDQDPRTVA</sequence>
<protein>
    <recommendedName>
        <fullName evidence="6">Transmembrane protein</fullName>
    </recommendedName>
</protein>
<evidence type="ECO:0000313" key="3">
    <source>
        <dbReference type="EMBL" id="QCN89702.1"/>
    </source>
</evidence>
<name>A0A3S9Z6M7_STRGD</name>
<accession>A0A3S9Z6M7</accession>
<evidence type="ECO:0000313" key="4">
    <source>
        <dbReference type="Proteomes" id="UP000271291"/>
    </source>
</evidence>
<gene>
    <name evidence="3" type="ORF">DDJ31_35935</name>
    <name evidence="2" type="ORF">ELQ87_03420</name>
</gene>
<evidence type="ECO:0000313" key="2">
    <source>
        <dbReference type="EMBL" id="AZS83444.1"/>
    </source>
</evidence>
<dbReference type="EMBL" id="CP034687">
    <property type="protein sequence ID" value="AZS83444.1"/>
    <property type="molecule type" value="Genomic_DNA"/>
</dbReference>
<dbReference type="KEGG" id="sgd:ELQ87_03420"/>
<keyword evidence="5" id="KW-1185">Reference proteome</keyword>